<feature type="non-terminal residue" evidence="1">
    <location>
        <position position="1"/>
    </location>
</feature>
<organism evidence="1 2">
    <name type="scientific">Tulasnella calospora MUT 4182</name>
    <dbReference type="NCBI Taxonomy" id="1051891"/>
    <lineage>
        <taxon>Eukaryota</taxon>
        <taxon>Fungi</taxon>
        <taxon>Dikarya</taxon>
        <taxon>Basidiomycota</taxon>
        <taxon>Agaricomycotina</taxon>
        <taxon>Agaricomycetes</taxon>
        <taxon>Cantharellales</taxon>
        <taxon>Tulasnellaceae</taxon>
        <taxon>Tulasnella</taxon>
    </lineage>
</organism>
<dbReference type="PANTHER" id="PTHR12840:SF1">
    <property type="entry name" value="NADH DEHYDROGENASE [UBIQUINONE] 1 BETA SUBCOMPLEX SUBUNIT 8, MITOCHONDRIAL"/>
    <property type="match status" value="1"/>
</dbReference>
<dbReference type="Pfam" id="PF05821">
    <property type="entry name" value="NDUF_B8"/>
    <property type="match status" value="1"/>
</dbReference>
<dbReference type="PANTHER" id="PTHR12840">
    <property type="entry name" value="NADH-UBIQUINONE OXIDOREDUCTASE ASHI SUBUNIT"/>
    <property type="match status" value="1"/>
</dbReference>
<proteinExistence type="predicted"/>
<name>A0A0C3QYK8_9AGAM</name>
<keyword evidence="2" id="KW-1185">Reference proteome</keyword>
<gene>
    <name evidence="1" type="ORF">M407DRAFT_39914</name>
</gene>
<dbReference type="GO" id="GO:0005739">
    <property type="term" value="C:mitochondrion"/>
    <property type="evidence" value="ECO:0007669"/>
    <property type="project" value="InterPro"/>
</dbReference>
<reference evidence="1 2" key="1">
    <citation type="submission" date="2014-04" db="EMBL/GenBank/DDBJ databases">
        <authorList>
            <consortium name="DOE Joint Genome Institute"/>
            <person name="Kuo A."/>
            <person name="Girlanda M."/>
            <person name="Perotto S."/>
            <person name="Kohler A."/>
            <person name="Nagy L.G."/>
            <person name="Floudas D."/>
            <person name="Copeland A."/>
            <person name="Barry K.W."/>
            <person name="Cichocki N."/>
            <person name="Veneault-Fourrey C."/>
            <person name="LaButti K."/>
            <person name="Lindquist E.A."/>
            <person name="Lipzen A."/>
            <person name="Lundell T."/>
            <person name="Morin E."/>
            <person name="Murat C."/>
            <person name="Sun H."/>
            <person name="Tunlid A."/>
            <person name="Henrissat B."/>
            <person name="Grigoriev I.V."/>
            <person name="Hibbett D.S."/>
            <person name="Martin F."/>
            <person name="Nordberg H.P."/>
            <person name="Cantor M.N."/>
            <person name="Hua S.X."/>
        </authorList>
    </citation>
    <scope>NUCLEOTIDE SEQUENCE [LARGE SCALE GENOMIC DNA]</scope>
    <source>
        <strain evidence="1 2">MUT 4182</strain>
    </source>
</reference>
<dbReference type="Proteomes" id="UP000054248">
    <property type="component" value="Unassembled WGS sequence"/>
</dbReference>
<dbReference type="EMBL" id="KN822943">
    <property type="protein sequence ID" value="KIO34354.1"/>
    <property type="molecule type" value="Genomic_DNA"/>
</dbReference>
<dbReference type="InterPro" id="IPR008699">
    <property type="entry name" value="NDUFB8"/>
</dbReference>
<dbReference type="AlphaFoldDB" id="A0A0C3QYK8"/>
<dbReference type="OrthoDB" id="2014058at2759"/>
<protein>
    <submittedName>
        <fullName evidence="1">Uncharacterized protein</fullName>
    </submittedName>
</protein>
<dbReference type="STRING" id="1051891.A0A0C3QYK8"/>
<feature type="non-terminal residue" evidence="1">
    <location>
        <position position="109"/>
    </location>
</feature>
<accession>A0A0C3QYK8</accession>
<dbReference type="HOGENOM" id="CLU_100674_1_1_1"/>
<sequence>DPQLNGYPDIPSSSYQLRPAKGWDDIQERRNIGEPVPAEYEALSMWTPDPPTHATPPSALRQFSIAVVGFLAFGLFTQMTTPDPVATPRDYPYEGLVVELGGIEQNKVR</sequence>
<reference evidence="2" key="2">
    <citation type="submission" date="2015-01" db="EMBL/GenBank/DDBJ databases">
        <title>Evolutionary Origins and Diversification of the Mycorrhizal Mutualists.</title>
        <authorList>
            <consortium name="DOE Joint Genome Institute"/>
            <consortium name="Mycorrhizal Genomics Consortium"/>
            <person name="Kohler A."/>
            <person name="Kuo A."/>
            <person name="Nagy L.G."/>
            <person name="Floudas D."/>
            <person name="Copeland A."/>
            <person name="Barry K.W."/>
            <person name="Cichocki N."/>
            <person name="Veneault-Fourrey C."/>
            <person name="LaButti K."/>
            <person name="Lindquist E.A."/>
            <person name="Lipzen A."/>
            <person name="Lundell T."/>
            <person name="Morin E."/>
            <person name="Murat C."/>
            <person name="Riley R."/>
            <person name="Ohm R."/>
            <person name="Sun H."/>
            <person name="Tunlid A."/>
            <person name="Henrissat B."/>
            <person name="Grigoriev I.V."/>
            <person name="Hibbett D.S."/>
            <person name="Martin F."/>
        </authorList>
    </citation>
    <scope>NUCLEOTIDE SEQUENCE [LARGE SCALE GENOMIC DNA]</scope>
    <source>
        <strain evidence="2">MUT 4182</strain>
    </source>
</reference>
<evidence type="ECO:0000313" key="2">
    <source>
        <dbReference type="Proteomes" id="UP000054248"/>
    </source>
</evidence>
<evidence type="ECO:0000313" key="1">
    <source>
        <dbReference type="EMBL" id="KIO34354.1"/>
    </source>
</evidence>